<sequence>MKLIQLNILSLLFAFSHASTYNFNVVSILGEGYSLGVKFNNKIVHLESTVFPFDLPTLPTPLNPQFKLGTENYQPIPDNVIYNIYAKCDETNYKIVTADPFTEDDDGKDIVISCNFNIISPDSVFQSAGNMHTIGYGSRLYKKLSWNIKFSDKNKFLGRKSFKLRGIANDKSLIREKLTSKVYKSAGVPVQEGAYARLFINGDTYGLYLISDSFNKNWMGAYIHGDKKAKVGFTYKLVSTTPKGPYASLKYLGENYKSYKKSGTYILDEYEKDEVDPNDKAAPWARLIEFTRLYDAWVTTYQNDTSDKAIEELKKFLNIESVLRVMAVDTLVIPLDNFWLIMSNSALYYNPERGNYQIIPFDFDETMRGSWDEQYFNPNNYIKDCITWPNYNESLYEHYFTNHLLEHPQIRKRYDIILAELSHKTYDSDIIYNYINAIASLIREDVQWNIDAVNNLNIPYNGKVQSFTMNHFEKNLKISVKPTSSVKDSYDLRDFVNLRGGFCRDYTSNIDTSDNSNISDDLKLEMSEIIPTPVTSSEEDQQIFNFNVVSLFGKRYSLGVKYDEEVVSLNSTAFPLYSGSIKAKNINKYKYVALNAKNEIVEEESFFRTYTNETIVNEVYNRVNKSVSRTEIPDPLEPIFPMGTEKYQPIPDNVIYNVYAKCDEVGYANVTTNPFFNGREIRNEMKVPCSITIISPDSVFQSEGTVRLIGFGSRLYKKLSWSIQFTDKKFFGRKTVKMRGMAGDRSLMREKLATELYKSAGVPVQEGAYARFFINDDIYGLYLITDTLNKKWLGAYVHGDEKAKIGMSYKLLSTVPDGPYCDLKYMGTRYSKYKNKGIYEVDEYEKEDVDPNDESTQWNRLIEFTKLFDNWVNTYKNDSSDKAVKELEKFLNLEPLLRLMAIDTLILPLDNFWLIMSNVELYYNPVDNKYLILPFDFDQSLYGSWDISSLNPDNYIEDCITWANYNESINDHYFLNNIMKHPQIKKRYDIILDKISNQSFDPVTVNNYLLSIVELIKDDVQWNIDSVKSLNIPYQGEVKNMKLSHFNRSYNIKYNDNSKNGISDSYELQEFVNVRGEYCRAYTSTVDLKEDENEEKNKDNEGNKDNEENKDNEGNKDNEENKDNEGNKDNEENKENEQNKENEENNTSGFKFNVVSILGKDYSMGVKYGNNIVVPLNISTYPLYTGTIEDENLSQYKYVALNSKNKVVKEEIITRTYNDEIINEVFNRTNKYDSIPELSSPLESLFPMGSEKYQPIPDNVVYTVYAKCEEVSYTNVTTNPFFNGRSIENNKKVPCTFNIISPDSTFQSEGTMNLIGYGARKYKKLSWGIHFTENEFFGREYVEMNGIAKDKSLMREKLASKLYSSVGVPVQENAYARLIINDDIYGLYLISDVLNKKWIGAYIHGDENANIGTSYSLNSDTPDGPYCDLKYLGDSYSKYAKSNTYEINEFDDDENDDDEATKWSSLIRFTKLFDQWVKTYEKDTSSKAIRELETFLNLESVLRLMVIDTLILPLDNFWLIMSNTDLYYNPEDKTYHFIPYDFDESLVGSWEISSLDPSNYIKDCITWANYDESINDHYFINNLMKHPQIKERYNTILEQVTQNTYQTYNVYNYISGIADLIREDVEWNINAVDNLAIPYSGKVTSFKMKHFNRNCDINYGDDNDEVSDSYELLEFVRVRGNYCRAYVDKLN</sequence>
<dbReference type="OrthoDB" id="2145870at2759"/>
<dbReference type="PANTHER" id="PTHR40050">
    <property type="entry name" value="INNER SPORE COAT PROTEIN H"/>
    <property type="match status" value="1"/>
</dbReference>
<organism evidence="3 4">
    <name type="scientific">Neocallimastix californiae</name>
    <dbReference type="NCBI Taxonomy" id="1754190"/>
    <lineage>
        <taxon>Eukaryota</taxon>
        <taxon>Fungi</taxon>
        <taxon>Fungi incertae sedis</taxon>
        <taxon>Chytridiomycota</taxon>
        <taxon>Chytridiomycota incertae sedis</taxon>
        <taxon>Neocallimastigomycetes</taxon>
        <taxon>Neocallimastigales</taxon>
        <taxon>Neocallimastigaceae</taxon>
        <taxon>Neocallimastix</taxon>
    </lineage>
</organism>
<dbReference type="EMBL" id="MCOG01000091">
    <property type="protein sequence ID" value="ORY53354.1"/>
    <property type="molecule type" value="Genomic_DNA"/>
</dbReference>
<dbReference type="InterPro" id="IPR014867">
    <property type="entry name" value="Spore_coat_CotH_CotH2/3/7"/>
</dbReference>
<evidence type="ECO:0000256" key="1">
    <source>
        <dbReference type="SAM" id="MobiDB-lite"/>
    </source>
</evidence>
<keyword evidence="4" id="KW-1185">Reference proteome</keyword>
<dbReference type="PANTHER" id="PTHR40050:SF1">
    <property type="entry name" value="INNER SPORE COAT PROTEIN H"/>
    <property type="match status" value="1"/>
</dbReference>
<feature type="chain" id="PRO_5013208896" evidence="2">
    <location>
        <begin position="19"/>
        <end position="1691"/>
    </location>
</feature>
<name>A0A1Y2D2J8_9FUNG</name>
<evidence type="ECO:0000313" key="4">
    <source>
        <dbReference type="Proteomes" id="UP000193920"/>
    </source>
</evidence>
<dbReference type="Proteomes" id="UP000193920">
    <property type="component" value="Unassembled WGS sequence"/>
</dbReference>
<comment type="caution">
    <text evidence="3">The sequence shown here is derived from an EMBL/GenBank/DDBJ whole genome shotgun (WGS) entry which is preliminary data.</text>
</comment>
<reference evidence="3 4" key="1">
    <citation type="submission" date="2016-08" db="EMBL/GenBank/DDBJ databases">
        <title>A Parts List for Fungal Cellulosomes Revealed by Comparative Genomics.</title>
        <authorList>
            <consortium name="DOE Joint Genome Institute"/>
            <person name="Haitjema C.H."/>
            <person name="Gilmore S.P."/>
            <person name="Henske J.K."/>
            <person name="Solomon K.V."/>
            <person name="De Groot R."/>
            <person name="Kuo A."/>
            <person name="Mondo S.J."/>
            <person name="Salamov A.A."/>
            <person name="Labutti K."/>
            <person name="Zhao Z."/>
            <person name="Chiniquy J."/>
            <person name="Barry K."/>
            <person name="Brewer H.M."/>
            <person name="Purvine S.O."/>
            <person name="Wright A.T."/>
            <person name="Boxma B."/>
            <person name="Van Alen T."/>
            <person name="Hackstein J.H."/>
            <person name="Baker S.E."/>
            <person name="Grigoriev I.V."/>
            <person name="O'Malley M.A."/>
        </authorList>
    </citation>
    <scope>NUCLEOTIDE SEQUENCE [LARGE SCALE GENOMIC DNA]</scope>
    <source>
        <strain evidence="3 4">G1</strain>
    </source>
</reference>
<feature type="signal peptide" evidence="2">
    <location>
        <begin position="1"/>
        <end position="18"/>
    </location>
</feature>
<dbReference type="STRING" id="1754190.A0A1Y2D2J8"/>
<dbReference type="Pfam" id="PF08757">
    <property type="entry name" value="CotH"/>
    <property type="match status" value="3"/>
</dbReference>
<feature type="region of interest" description="Disordered" evidence="1">
    <location>
        <begin position="1090"/>
        <end position="1147"/>
    </location>
</feature>
<evidence type="ECO:0000256" key="2">
    <source>
        <dbReference type="SAM" id="SignalP"/>
    </source>
</evidence>
<evidence type="ECO:0000313" key="3">
    <source>
        <dbReference type="EMBL" id="ORY53354.1"/>
    </source>
</evidence>
<accession>A0A1Y2D2J8</accession>
<feature type="compositionally biased region" description="Basic and acidic residues" evidence="1">
    <location>
        <begin position="1095"/>
        <end position="1143"/>
    </location>
</feature>
<keyword evidence="2" id="KW-0732">Signal</keyword>
<gene>
    <name evidence="3" type="ORF">LY90DRAFT_670368</name>
</gene>
<proteinExistence type="predicted"/>
<protein>
    <submittedName>
        <fullName evidence="3">Coth-domain-containing protein</fullName>
    </submittedName>
</protein>